<evidence type="ECO:0000313" key="7">
    <source>
        <dbReference type="EMBL" id="GLS17226.1"/>
    </source>
</evidence>
<keyword evidence="2 5" id="KW-0812">Transmembrane</keyword>
<comment type="subcellular location">
    <subcellularLocation>
        <location evidence="5">Cell inner membrane</location>
        <topology evidence="5">Multi-pass membrane protein</topology>
    </subcellularLocation>
    <subcellularLocation>
        <location evidence="1">Membrane</location>
    </subcellularLocation>
</comment>
<accession>A0ABQ6CG01</accession>
<dbReference type="Proteomes" id="UP001156882">
    <property type="component" value="Unassembled WGS sequence"/>
</dbReference>
<evidence type="ECO:0000256" key="2">
    <source>
        <dbReference type="ARBA" id="ARBA00022692"/>
    </source>
</evidence>
<sequence>MVPLSQLTELTLATVFALLSAANWWLAWRPIWLRASIAGALFVVFTMLLLRTSGMPAAPAFDSDIRIALWQQGLISVWWLIGARLVVGVLHLTLWSKRESSQAKLGSDLTAGLIYITAVLAIVNFVFNLPVRALLATSGIIAIVLALALQNTLADVFAGIAVGIEHPYTVGDRIWVDGSIEGVIVQVNWRSIRVRTDANDIATIPNSLIAKSRVINRSKPSTRRDDSVQLSCESSVRPDIVMDLLKQAAMLTPKILAEPAASSSLIRIGARFNTYDIYFSVAHTDHLGGAKSTLLTEVLRQFHYHSIRPSTPGMISTPIGPMTASTGMVETLPPEVLLSELVLFRDLSPKQRADLAKRVTKRRLEPTTTLVSQGNVQAILFIIASGVLEGSRSINGRSHVVGRLGPGDYFGETSLLTGAPNAGTLLALTHCVVFELRKEDLEPLMTAEPSLAQAFDASMRRNQAFLARDAAAAVTTSPGPPAQFLAQIRAFFKA</sequence>
<dbReference type="PANTHER" id="PTHR30221">
    <property type="entry name" value="SMALL-CONDUCTANCE MECHANOSENSITIVE CHANNEL"/>
    <property type="match status" value="1"/>
</dbReference>
<dbReference type="SMART" id="SM00100">
    <property type="entry name" value="cNMP"/>
    <property type="match status" value="1"/>
</dbReference>
<comment type="function">
    <text evidence="5">Mechanosensitive channel that participates in the regulation of osmotic pressure changes within the cell, opening in response to stretch forces in the membrane lipid bilayer, without the need for other proteins. Contributes to normal resistance to hypoosmotic shock. Forms an ion channel of 1.0 nanosiemens conductance with a slight preference for anions.</text>
</comment>
<keyword evidence="8" id="KW-1185">Reference proteome</keyword>
<organism evidence="7 8">
    <name type="scientific">Labrys miyagiensis</name>
    <dbReference type="NCBI Taxonomy" id="346912"/>
    <lineage>
        <taxon>Bacteria</taxon>
        <taxon>Pseudomonadati</taxon>
        <taxon>Pseudomonadota</taxon>
        <taxon>Alphaproteobacteria</taxon>
        <taxon>Hyphomicrobiales</taxon>
        <taxon>Xanthobacteraceae</taxon>
        <taxon>Labrys</taxon>
    </lineage>
</organism>
<dbReference type="InterPro" id="IPR018490">
    <property type="entry name" value="cNMP-bd_dom_sf"/>
</dbReference>
<comment type="similarity">
    <text evidence="5">Belongs to the MscS (TC 1.A.23) family.</text>
</comment>
<dbReference type="Pfam" id="PF00924">
    <property type="entry name" value="MS_channel_2nd"/>
    <property type="match status" value="1"/>
</dbReference>
<evidence type="ECO:0000256" key="3">
    <source>
        <dbReference type="ARBA" id="ARBA00022989"/>
    </source>
</evidence>
<feature type="transmembrane region" description="Helical" evidence="5">
    <location>
        <begin position="70"/>
        <end position="93"/>
    </location>
</feature>
<dbReference type="Gene3D" id="2.30.30.60">
    <property type="match status" value="1"/>
</dbReference>
<dbReference type="SUPFAM" id="SSF51206">
    <property type="entry name" value="cAMP-binding domain-like"/>
    <property type="match status" value="1"/>
</dbReference>
<dbReference type="InterPro" id="IPR023408">
    <property type="entry name" value="MscS_beta-dom_sf"/>
</dbReference>
<feature type="domain" description="Cyclic nucleotide-binding" evidence="6">
    <location>
        <begin position="343"/>
        <end position="462"/>
    </location>
</feature>
<evidence type="ECO:0000256" key="5">
    <source>
        <dbReference type="RuleBase" id="RU369025"/>
    </source>
</evidence>
<dbReference type="InterPro" id="IPR010920">
    <property type="entry name" value="LSM_dom_sf"/>
</dbReference>
<keyword evidence="5" id="KW-0406">Ion transport</keyword>
<keyword evidence="5" id="KW-1003">Cell membrane</keyword>
<dbReference type="SUPFAM" id="SSF50182">
    <property type="entry name" value="Sm-like ribonucleoproteins"/>
    <property type="match status" value="1"/>
</dbReference>
<keyword evidence="4 5" id="KW-0472">Membrane</keyword>
<keyword evidence="3 5" id="KW-1133">Transmembrane helix</keyword>
<dbReference type="EMBL" id="BSPC01000005">
    <property type="protein sequence ID" value="GLS17226.1"/>
    <property type="molecule type" value="Genomic_DNA"/>
</dbReference>
<keyword evidence="5" id="KW-0997">Cell inner membrane</keyword>
<evidence type="ECO:0000256" key="1">
    <source>
        <dbReference type="ARBA" id="ARBA00004370"/>
    </source>
</evidence>
<evidence type="ECO:0000259" key="6">
    <source>
        <dbReference type="PROSITE" id="PS50042"/>
    </source>
</evidence>
<comment type="caution">
    <text evidence="7">The sequence shown here is derived from an EMBL/GenBank/DDBJ whole genome shotgun (WGS) entry which is preliminary data.</text>
</comment>
<dbReference type="InterPro" id="IPR014710">
    <property type="entry name" value="RmlC-like_jellyroll"/>
</dbReference>
<dbReference type="PANTHER" id="PTHR30221:SF1">
    <property type="entry name" value="SMALL-CONDUCTANCE MECHANOSENSITIVE CHANNEL"/>
    <property type="match status" value="1"/>
</dbReference>
<gene>
    <name evidence="7" type="ORF">GCM10007874_02410</name>
</gene>
<dbReference type="Pfam" id="PF00027">
    <property type="entry name" value="cNMP_binding"/>
    <property type="match status" value="1"/>
</dbReference>
<dbReference type="Gene3D" id="2.60.120.10">
    <property type="entry name" value="Jelly Rolls"/>
    <property type="match status" value="1"/>
</dbReference>
<feature type="transmembrane region" description="Helical" evidence="5">
    <location>
        <begin position="105"/>
        <end position="127"/>
    </location>
</feature>
<feature type="transmembrane region" description="Helical" evidence="5">
    <location>
        <begin position="31"/>
        <end position="50"/>
    </location>
</feature>
<keyword evidence="5" id="KW-0813">Transport</keyword>
<evidence type="ECO:0000256" key="4">
    <source>
        <dbReference type="ARBA" id="ARBA00023136"/>
    </source>
</evidence>
<dbReference type="InterPro" id="IPR000595">
    <property type="entry name" value="cNMP-bd_dom"/>
</dbReference>
<comment type="subunit">
    <text evidence="5">Homoheptamer.</text>
</comment>
<proteinExistence type="inferred from homology"/>
<dbReference type="CDD" id="cd00038">
    <property type="entry name" value="CAP_ED"/>
    <property type="match status" value="1"/>
</dbReference>
<name>A0ABQ6CG01_9HYPH</name>
<dbReference type="PROSITE" id="PS50042">
    <property type="entry name" value="CNMP_BINDING_3"/>
    <property type="match status" value="1"/>
</dbReference>
<protein>
    <recommendedName>
        <fullName evidence="5">Small-conductance mechanosensitive channel</fullName>
    </recommendedName>
</protein>
<dbReference type="InterPro" id="IPR006685">
    <property type="entry name" value="MscS_channel_2nd"/>
</dbReference>
<reference evidence="8" key="1">
    <citation type="journal article" date="2019" name="Int. J. Syst. Evol. Microbiol.">
        <title>The Global Catalogue of Microorganisms (GCM) 10K type strain sequencing project: providing services to taxonomists for standard genome sequencing and annotation.</title>
        <authorList>
            <consortium name="The Broad Institute Genomics Platform"/>
            <consortium name="The Broad Institute Genome Sequencing Center for Infectious Disease"/>
            <person name="Wu L."/>
            <person name="Ma J."/>
        </authorList>
    </citation>
    <scope>NUCLEOTIDE SEQUENCE [LARGE SCALE GENOMIC DNA]</scope>
    <source>
        <strain evidence="8">NBRC 101365</strain>
    </source>
</reference>
<keyword evidence="5" id="KW-0407">Ion channel</keyword>
<feature type="transmembrane region" description="Helical" evidence="5">
    <location>
        <begin position="6"/>
        <end position="26"/>
    </location>
</feature>
<evidence type="ECO:0000313" key="8">
    <source>
        <dbReference type="Proteomes" id="UP001156882"/>
    </source>
</evidence>
<dbReference type="Gene3D" id="1.10.287.1260">
    <property type="match status" value="1"/>
</dbReference>
<dbReference type="InterPro" id="IPR045275">
    <property type="entry name" value="MscS_archaea/bacteria_type"/>
</dbReference>